<comment type="caution">
    <text evidence="1">The sequence shown here is derived from an EMBL/GenBank/DDBJ whole genome shotgun (WGS) entry which is preliminary data.</text>
</comment>
<gene>
    <name evidence="1" type="ORF">ACFS7Y_01635</name>
</gene>
<dbReference type="Proteomes" id="UP001597525">
    <property type="component" value="Unassembled WGS sequence"/>
</dbReference>
<dbReference type="SUPFAM" id="SSF49478">
    <property type="entry name" value="Cna protein B-type domain"/>
    <property type="match status" value="1"/>
</dbReference>
<dbReference type="RefSeq" id="WP_320183857.1">
    <property type="nucleotide sequence ID" value="NZ_CP138332.1"/>
</dbReference>
<sequence>MKSLSYVLLVFVALILGGRTAEAHAIWLESSAQASKGQAQEVRVYYGEYVTAELEKTTDWYSDLRSLEVFVVKPDQSQIKLTLEDKGDYLLSSYTPEEDGVYLIYTTHPTKDLGGKTRYEFTSQLAVQVGKSTAAAQSKLPYEVKVAAKAFKKGDKVAISLTKDGKPVQGQDILLMSASGWSKTYKTDAQGIATVDVLWSGKYVAEFGHSEEASGTWHGAAYSATWQGITTSFSVK</sequence>
<dbReference type="Pfam" id="PF10670">
    <property type="entry name" value="DUF4198"/>
    <property type="match status" value="1"/>
</dbReference>
<reference evidence="2" key="1">
    <citation type="journal article" date="2019" name="Int. J. Syst. Evol. Microbiol.">
        <title>The Global Catalogue of Microorganisms (GCM) 10K type strain sequencing project: providing services to taxonomists for standard genome sequencing and annotation.</title>
        <authorList>
            <consortium name="The Broad Institute Genomics Platform"/>
            <consortium name="The Broad Institute Genome Sequencing Center for Infectious Disease"/>
            <person name="Wu L."/>
            <person name="Ma J."/>
        </authorList>
    </citation>
    <scope>NUCLEOTIDE SEQUENCE [LARGE SCALE GENOMIC DNA]</scope>
    <source>
        <strain evidence="2">KCTC 22814</strain>
    </source>
</reference>
<accession>A0ABW6BC10</accession>
<evidence type="ECO:0000313" key="1">
    <source>
        <dbReference type="EMBL" id="MFD2966064.1"/>
    </source>
</evidence>
<dbReference type="InterPro" id="IPR019613">
    <property type="entry name" value="DUF4198"/>
</dbReference>
<dbReference type="EMBL" id="JBHUPB010000003">
    <property type="protein sequence ID" value="MFD2966064.1"/>
    <property type="molecule type" value="Genomic_DNA"/>
</dbReference>
<name>A0ABW6BC10_9SPHI</name>
<evidence type="ECO:0000313" key="2">
    <source>
        <dbReference type="Proteomes" id="UP001597525"/>
    </source>
</evidence>
<protein>
    <submittedName>
        <fullName evidence="1">DUF4198 domain-containing protein</fullName>
    </submittedName>
</protein>
<keyword evidence="2" id="KW-1185">Reference proteome</keyword>
<proteinExistence type="predicted"/>
<organism evidence="1 2">
    <name type="scientific">Sphingobacterium bambusae</name>
    <dbReference type="NCBI Taxonomy" id="662858"/>
    <lineage>
        <taxon>Bacteria</taxon>
        <taxon>Pseudomonadati</taxon>
        <taxon>Bacteroidota</taxon>
        <taxon>Sphingobacteriia</taxon>
        <taxon>Sphingobacteriales</taxon>
        <taxon>Sphingobacteriaceae</taxon>
        <taxon>Sphingobacterium</taxon>
    </lineage>
</organism>